<evidence type="ECO:0000313" key="2">
    <source>
        <dbReference type="EMBL" id="GJD93598.1"/>
    </source>
</evidence>
<accession>A0ABQ4RTV3</accession>
<dbReference type="SUPFAM" id="SSF54593">
    <property type="entry name" value="Glyoxalase/Bleomycin resistance protein/Dihydroxybiphenyl dioxygenase"/>
    <property type="match status" value="1"/>
</dbReference>
<gene>
    <name evidence="2" type="ORF">OCOJLMKI_0794</name>
</gene>
<feature type="domain" description="Glyoxalase/fosfomycin resistance/dioxygenase" evidence="1">
    <location>
        <begin position="10"/>
        <end position="92"/>
    </location>
</feature>
<dbReference type="Gene3D" id="3.10.180.10">
    <property type="entry name" value="2,3-Dihydroxybiphenyl 1,2-Dioxygenase, domain 1"/>
    <property type="match status" value="1"/>
</dbReference>
<sequence>MPDGPDNEPQIQIATPGGSTLGFLTEGMVGPVNPHWPTLVGQRVTFAYRCDSPNEVDATYGRVTAAGYEGRRAPWVAFWGQRYAMLSDPDGSRGDLFAALTSEGQA</sequence>
<dbReference type="InterPro" id="IPR004360">
    <property type="entry name" value="Glyas_Fos-R_dOase_dom"/>
</dbReference>
<proteinExistence type="predicted"/>
<evidence type="ECO:0000259" key="1">
    <source>
        <dbReference type="Pfam" id="PF00903"/>
    </source>
</evidence>
<dbReference type="EMBL" id="BPQP01000012">
    <property type="protein sequence ID" value="GJD93598.1"/>
    <property type="molecule type" value="Genomic_DNA"/>
</dbReference>
<keyword evidence="3" id="KW-1185">Reference proteome</keyword>
<dbReference type="InterPro" id="IPR029068">
    <property type="entry name" value="Glyas_Bleomycin-R_OHBP_Dase"/>
</dbReference>
<organism evidence="2 3">
    <name type="scientific">Methylobacterium iners</name>
    <dbReference type="NCBI Taxonomy" id="418707"/>
    <lineage>
        <taxon>Bacteria</taxon>
        <taxon>Pseudomonadati</taxon>
        <taxon>Pseudomonadota</taxon>
        <taxon>Alphaproteobacteria</taxon>
        <taxon>Hyphomicrobiales</taxon>
        <taxon>Methylobacteriaceae</taxon>
        <taxon>Methylobacterium</taxon>
    </lineage>
</organism>
<reference evidence="2" key="1">
    <citation type="journal article" date="2021" name="Front. Microbiol.">
        <title>Comprehensive Comparative Genomics and Phenotyping of Methylobacterium Species.</title>
        <authorList>
            <person name="Alessa O."/>
            <person name="Ogura Y."/>
            <person name="Fujitani Y."/>
            <person name="Takami H."/>
            <person name="Hayashi T."/>
            <person name="Sahin N."/>
            <person name="Tani A."/>
        </authorList>
    </citation>
    <scope>NUCLEOTIDE SEQUENCE</scope>
    <source>
        <strain evidence="2">DSM 19015</strain>
    </source>
</reference>
<reference evidence="2" key="2">
    <citation type="submission" date="2021-08" db="EMBL/GenBank/DDBJ databases">
        <authorList>
            <person name="Tani A."/>
            <person name="Ola A."/>
            <person name="Ogura Y."/>
            <person name="Katsura K."/>
            <person name="Hayashi T."/>
        </authorList>
    </citation>
    <scope>NUCLEOTIDE SEQUENCE</scope>
    <source>
        <strain evidence="2">DSM 19015</strain>
    </source>
</reference>
<evidence type="ECO:0000313" key="3">
    <source>
        <dbReference type="Proteomes" id="UP001055125"/>
    </source>
</evidence>
<protein>
    <recommendedName>
        <fullName evidence="1">Glyoxalase/fosfomycin resistance/dioxygenase domain-containing protein</fullName>
    </recommendedName>
</protein>
<dbReference type="Pfam" id="PF00903">
    <property type="entry name" value="Glyoxalase"/>
    <property type="match status" value="1"/>
</dbReference>
<dbReference type="Proteomes" id="UP001055125">
    <property type="component" value="Unassembled WGS sequence"/>
</dbReference>
<name>A0ABQ4RTV3_9HYPH</name>
<comment type="caution">
    <text evidence="2">The sequence shown here is derived from an EMBL/GenBank/DDBJ whole genome shotgun (WGS) entry which is preliminary data.</text>
</comment>